<keyword evidence="4" id="KW-1185">Reference proteome</keyword>
<feature type="signal peptide" evidence="1">
    <location>
        <begin position="1"/>
        <end position="21"/>
    </location>
</feature>
<evidence type="ECO:0000256" key="1">
    <source>
        <dbReference type="SAM" id="SignalP"/>
    </source>
</evidence>
<gene>
    <name evidence="3" type="ORF">ACFSR1_19950</name>
</gene>
<dbReference type="Gene3D" id="2.30.30.40">
    <property type="entry name" value="SH3 Domains"/>
    <property type="match status" value="1"/>
</dbReference>
<evidence type="ECO:0000259" key="2">
    <source>
        <dbReference type="PROSITE" id="PS51781"/>
    </source>
</evidence>
<feature type="chain" id="PRO_5045064962" evidence="1">
    <location>
        <begin position="22"/>
        <end position="270"/>
    </location>
</feature>
<dbReference type="RefSeq" id="WP_378294811.1">
    <property type="nucleotide sequence ID" value="NZ_JBHULE010000035.1"/>
</dbReference>
<name>A0ABW5LL13_9FLAO</name>
<dbReference type="EMBL" id="JBHULE010000035">
    <property type="protein sequence ID" value="MFD2564961.1"/>
    <property type="molecule type" value="Genomic_DNA"/>
</dbReference>
<dbReference type="SMART" id="SM00287">
    <property type="entry name" value="SH3b"/>
    <property type="match status" value="1"/>
</dbReference>
<keyword evidence="1" id="KW-0732">Signal</keyword>
<accession>A0ABW5LL13</accession>
<organism evidence="3 4">
    <name type="scientific">Aquimarina rubra</name>
    <dbReference type="NCBI Taxonomy" id="1920033"/>
    <lineage>
        <taxon>Bacteria</taxon>
        <taxon>Pseudomonadati</taxon>
        <taxon>Bacteroidota</taxon>
        <taxon>Flavobacteriia</taxon>
        <taxon>Flavobacteriales</taxon>
        <taxon>Flavobacteriaceae</taxon>
        <taxon>Aquimarina</taxon>
    </lineage>
</organism>
<evidence type="ECO:0000313" key="3">
    <source>
        <dbReference type="EMBL" id="MFD2564961.1"/>
    </source>
</evidence>
<dbReference type="Proteomes" id="UP001597319">
    <property type="component" value="Unassembled WGS sequence"/>
</dbReference>
<dbReference type="InterPro" id="IPR003646">
    <property type="entry name" value="SH3-like_bac-type"/>
</dbReference>
<dbReference type="PROSITE" id="PS51781">
    <property type="entry name" value="SH3B"/>
    <property type="match status" value="1"/>
</dbReference>
<dbReference type="Pfam" id="PF08239">
    <property type="entry name" value="SH3_3"/>
    <property type="match status" value="1"/>
</dbReference>
<comment type="caution">
    <text evidence="3">The sequence shown here is derived from an EMBL/GenBank/DDBJ whole genome shotgun (WGS) entry which is preliminary data.</text>
</comment>
<reference evidence="4" key="1">
    <citation type="journal article" date="2019" name="Int. J. Syst. Evol. Microbiol.">
        <title>The Global Catalogue of Microorganisms (GCM) 10K type strain sequencing project: providing services to taxonomists for standard genome sequencing and annotation.</title>
        <authorList>
            <consortium name="The Broad Institute Genomics Platform"/>
            <consortium name="The Broad Institute Genome Sequencing Center for Infectious Disease"/>
            <person name="Wu L."/>
            <person name="Ma J."/>
        </authorList>
    </citation>
    <scope>NUCLEOTIDE SEQUENCE [LARGE SCALE GENOMIC DNA]</scope>
    <source>
        <strain evidence="4">KCTC 52274</strain>
    </source>
</reference>
<proteinExistence type="predicted"/>
<feature type="domain" description="SH3b" evidence="2">
    <location>
        <begin position="33"/>
        <end position="105"/>
    </location>
</feature>
<evidence type="ECO:0000313" key="4">
    <source>
        <dbReference type="Proteomes" id="UP001597319"/>
    </source>
</evidence>
<sequence>MINLKRLTLLIGLLAIQISVAQGYDEQYKFSVGDEVYLFGDNVKLREAPNTDSKTIGLLSIGTKVTVLKVEDDQYEYKGVSGPWYQVSYANQEGYVVGGLLSLTKHNGSISGDNYFVYGLEKDAEGSVYVMIRSVKNKAVNSEKKFRLFGNGSFGIIHSTNKGIDQIQDIIIIDNYSEACGIDGGKSYVVYDGNQLIHMANTSEIGDGGIYHYQSEFIFPSDPGGVPDMIIYKQENGEMKDEETDWYVTTSQQRNLTWDGEKLQPEDYKN</sequence>
<protein>
    <submittedName>
        <fullName evidence="3">SH3 domain-containing protein</fullName>
    </submittedName>
</protein>